<keyword evidence="4" id="KW-1185">Reference proteome</keyword>
<dbReference type="Proteomes" id="UP000659654">
    <property type="component" value="Unassembled WGS sequence"/>
</dbReference>
<organism evidence="3 4">
    <name type="scientific">Bursaphelenchus xylophilus</name>
    <name type="common">Pinewood nematode worm</name>
    <name type="synonym">Aphelenchoides xylophilus</name>
    <dbReference type="NCBI Taxonomy" id="6326"/>
    <lineage>
        <taxon>Eukaryota</taxon>
        <taxon>Metazoa</taxon>
        <taxon>Ecdysozoa</taxon>
        <taxon>Nematoda</taxon>
        <taxon>Chromadorea</taxon>
        <taxon>Rhabditida</taxon>
        <taxon>Tylenchina</taxon>
        <taxon>Tylenchomorpha</taxon>
        <taxon>Aphelenchoidea</taxon>
        <taxon>Aphelenchoididae</taxon>
        <taxon>Bursaphelenchus</taxon>
    </lineage>
</organism>
<gene>
    <name evidence="3" type="ORF">BXYJ_LOCUS7251</name>
</gene>
<dbReference type="AlphaFoldDB" id="A0A7I8WHJ6"/>
<comment type="caution">
    <text evidence="3">The sequence shown here is derived from an EMBL/GenBank/DDBJ whole genome shotgun (WGS) entry which is preliminary data.</text>
</comment>
<evidence type="ECO:0000313" key="4">
    <source>
        <dbReference type="Proteomes" id="UP000659654"/>
    </source>
</evidence>
<accession>A0A7I8WHJ6</accession>
<evidence type="ECO:0000256" key="1">
    <source>
        <dbReference type="SAM" id="Phobius"/>
    </source>
</evidence>
<dbReference type="OrthoDB" id="5831507at2759"/>
<evidence type="ECO:0000313" key="3">
    <source>
        <dbReference type="EMBL" id="CAD5222283.1"/>
    </source>
</evidence>
<sequence length="287" mass="32654">MESSGFGAKSLTNLASLSTTTGLTNKKDYSSGNCSRILPNAAEKRQFFGKVNGACLRVQTIFSLLLDASFFSHFAHSRSLLRIDMVKIIRVSFLFSIFYYASALDGRFESPWWEQKSWGPTTTEGPPQPGVRTRSLSGTFASDGRKQTNADVILLITVGLRDGFAIRRVKAFNDRVYLDRYRRSYWLGTRYYAQDNLYYLETRDTCIYNMDPEERNEIEYEDGEPISQVVFQCQRYAQYCCGLDCCQNTFKRQADLIYGNSLEAKNAVMSVTSSVIVLMFLALVCLF</sequence>
<feature type="transmembrane region" description="Helical" evidence="1">
    <location>
        <begin position="267"/>
        <end position="286"/>
    </location>
</feature>
<name>A0A7I8WHJ6_BURXY</name>
<keyword evidence="1" id="KW-1133">Transmembrane helix</keyword>
<feature type="domain" description="CX" evidence="2">
    <location>
        <begin position="185"/>
        <end position="247"/>
    </location>
</feature>
<protein>
    <submittedName>
        <fullName evidence="3">(pine wood nematode) hypothetical protein</fullName>
    </submittedName>
</protein>
<dbReference type="EMBL" id="CAJFDI010000003">
    <property type="protein sequence ID" value="CAD5222283.1"/>
    <property type="molecule type" value="Genomic_DNA"/>
</dbReference>
<dbReference type="Pfam" id="PF01705">
    <property type="entry name" value="CX"/>
    <property type="match status" value="1"/>
</dbReference>
<dbReference type="InterPro" id="IPR002619">
    <property type="entry name" value="CX"/>
</dbReference>
<keyword evidence="1" id="KW-0812">Transmembrane</keyword>
<reference evidence="3" key="1">
    <citation type="submission" date="2020-09" db="EMBL/GenBank/DDBJ databases">
        <authorList>
            <person name="Kikuchi T."/>
        </authorList>
    </citation>
    <scope>NUCLEOTIDE SEQUENCE</scope>
    <source>
        <strain evidence="3">Ka4C1</strain>
    </source>
</reference>
<dbReference type="EMBL" id="CAJFCV020000003">
    <property type="protein sequence ID" value="CAG9109677.1"/>
    <property type="molecule type" value="Genomic_DNA"/>
</dbReference>
<keyword evidence="1" id="KW-0472">Membrane</keyword>
<proteinExistence type="predicted"/>
<evidence type="ECO:0000259" key="2">
    <source>
        <dbReference type="Pfam" id="PF01705"/>
    </source>
</evidence>
<dbReference type="Proteomes" id="UP000582659">
    <property type="component" value="Unassembled WGS sequence"/>
</dbReference>